<dbReference type="Proteomes" id="UP000267821">
    <property type="component" value="Unassembled WGS sequence"/>
</dbReference>
<dbReference type="SMART" id="SM00717">
    <property type="entry name" value="SANT"/>
    <property type="match status" value="1"/>
</dbReference>
<feature type="coiled-coil region" evidence="1">
    <location>
        <begin position="667"/>
        <end position="715"/>
    </location>
</feature>
<feature type="compositionally biased region" description="Basic residues" evidence="2">
    <location>
        <begin position="9"/>
        <end position="23"/>
    </location>
</feature>
<feature type="compositionally biased region" description="Acidic residues" evidence="2">
    <location>
        <begin position="278"/>
        <end position="300"/>
    </location>
</feature>
<dbReference type="AlphaFoldDB" id="A0A3N4LYM7"/>
<dbReference type="GO" id="GO:0000126">
    <property type="term" value="C:transcription factor TFIIIB complex"/>
    <property type="evidence" value="ECO:0007669"/>
    <property type="project" value="TreeGrafter"/>
</dbReference>
<organism evidence="4 5">
    <name type="scientific">Terfezia boudieri ATCC MYA-4762</name>
    <dbReference type="NCBI Taxonomy" id="1051890"/>
    <lineage>
        <taxon>Eukaryota</taxon>
        <taxon>Fungi</taxon>
        <taxon>Dikarya</taxon>
        <taxon>Ascomycota</taxon>
        <taxon>Pezizomycotina</taxon>
        <taxon>Pezizomycetes</taxon>
        <taxon>Pezizales</taxon>
        <taxon>Pezizaceae</taxon>
        <taxon>Terfezia</taxon>
    </lineage>
</organism>
<dbReference type="OrthoDB" id="272624at2759"/>
<sequence>MFASGINKNTKKFAPKVTQRRKLGGPAPTPTPPSRPSDASTPAAGILPTESILVPNSVQDGTANPETPLSPRPPLTSRTSLTPALTPILLLEASHYPSVEAPTSTVATEGPSNESETLVPPTFPQSAGKQQQQSREPTQEIDAPGSPTPSAIRAPSSPTKPAIQSAPAPVPTIQETATLVLTVQASPVIPVEATEISVPTSAPTARATPTVILTASTLIPTVQATPGPVPITPPTVIPTVLSTASTVIVTPQLIPEDLEPRKRRRLSGPTRHQYTPQDNEDEAMEDEEDLDDDRDEDYEEEVRSRKPTAQEDRTITSDGLDEVSFISETGNTIAASDNAILSAANSGANTDAESEAKTKGKGKGKAKAKTPAKSRAPQKKKIVETETADSTEAGPTSTPAPKKARAPRKPKKQPAQAPEAEGDANVATTVGEAPPTIRRGRKREATPPNAESIQIAPGIVKMSDLCRDMKIGRKSKRFTELEQLNWTEVVRKQRAKKADMEAAKAAGEDIPPQETMEERLGRIAQENESVRPPPQRHAMQVRVVNGQIVLDEETLQVDRRELVQEDGPREIVEESSLTRRVNAGTWGKREKPERWDEASTDRFYEGLGMFGTDFELISGLFPDRSRRQIKNKFTAEERRNPTRVTTALKNRVEVDIEEYSRVTNTEYGDARELDRELEEMRAQHEEEERAAAEAVRELDRERREMQEAAVAAAGENVIGVVAPQKRRGKGKQSQFISRHQGGGEEVVLGLI</sequence>
<dbReference type="InParanoid" id="A0A3N4LYM7"/>
<feature type="region of interest" description="Disordered" evidence="2">
    <location>
        <begin position="1"/>
        <end position="83"/>
    </location>
</feature>
<name>A0A3N4LYM7_9PEZI</name>
<accession>A0A3N4LYM7</accession>
<evidence type="ECO:0000313" key="4">
    <source>
        <dbReference type="EMBL" id="RPB26778.1"/>
    </source>
</evidence>
<feature type="compositionally biased region" description="Basic and acidic residues" evidence="2">
    <location>
        <begin position="301"/>
        <end position="315"/>
    </location>
</feature>
<dbReference type="InterPro" id="IPR039467">
    <property type="entry name" value="TFIIIB_B''_Myb"/>
</dbReference>
<feature type="region of interest" description="Disordered" evidence="2">
    <location>
        <begin position="259"/>
        <end position="321"/>
    </location>
</feature>
<protein>
    <recommendedName>
        <fullName evidence="3">Myb-like domain-containing protein</fullName>
    </recommendedName>
</protein>
<feature type="compositionally biased region" description="Polar residues" evidence="2">
    <location>
        <begin position="388"/>
        <end position="397"/>
    </location>
</feature>
<dbReference type="STRING" id="1051890.A0A3N4LYM7"/>
<evidence type="ECO:0000256" key="1">
    <source>
        <dbReference type="SAM" id="Coils"/>
    </source>
</evidence>
<feature type="compositionally biased region" description="Basic residues" evidence="2">
    <location>
        <begin position="359"/>
        <end position="380"/>
    </location>
</feature>
<dbReference type="InterPro" id="IPR001005">
    <property type="entry name" value="SANT/Myb"/>
</dbReference>
<dbReference type="CDD" id="cd00167">
    <property type="entry name" value="SANT"/>
    <property type="match status" value="1"/>
</dbReference>
<dbReference type="Pfam" id="PF15963">
    <property type="entry name" value="Myb_DNA-bind_7"/>
    <property type="match status" value="1"/>
</dbReference>
<keyword evidence="1" id="KW-0175">Coiled coil</keyword>
<dbReference type="PANTHER" id="PTHR22929:SF0">
    <property type="entry name" value="TRANSCRIPTION FACTOR TFIIIB COMPONENT B'' HOMOLOG"/>
    <property type="match status" value="1"/>
</dbReference>
<dbReference type="GO" id="GO:0001156">
    <property type="term" value="F:TFIIIC-class transcription factor complex binding"/>
    <property type="evidence" value="ECO:0007669"/>
    <property type="project" value="TreeGrafter"/>
</dbReference>
<feature type="domain" description="Myb-like" evidence="3">
    <location>
        <begin position="591"/>
        <end position="639"/>
    </location>
</feature>
<dbReference type="SUPFAM" id="SSF46689">
    <property type="entry name" value="Homeodomain-like"/>
    <property type="match status" value="1"/>
</dbReference>
<feature type="compositionally biased region" description="Polar residues" evidence="2">
    <location>
        <begin position="54"/>
        <end position="67"/>
    </location>
</feature>
<feature type="compositionally biased region" description="Polar residues" evidence="2">
    <location>
        <begin position="101"/>
        <end position="116"/>
    </location>
</feature>
<dbReference type="PANTHER" id="PTHR22929">
    <property type="entry name" value="RNA POLYMERASE III TRANSCRIPTION INITIATION FACTOR B"/>
    <property type="match status" value="1"/>
</dbReference>
<evidence type="ECO:0000259" key="3">
    <source>
        <dbReference type="SMART" id="SM00717"/>
    </source>
</evidence>
<evidence type="ECO:0000256" key="2">
    <source>
        <dbReference type="SAM" id="MobiDB-lite"/>
    </source>
</evidence>
<reference evidence="4 5" key="1">
    <citation type="journal article" date="2018" name="Nat. Ecol. Evol.">
        <title>Pezizomycetes genomes reveal the molecular basis of ectomycorrhizal truffle lifestyle.</title>
        <authorList>
            <person name="Murat C."/>
            <person name="Payen T."/>
            <person name="Noel B."/>
            <person name="Kuo A."/>
            <person name="Morin E."/>
            <person name="Chen J."/>
            <person name="Kohler A."/>
            <person name="Krizsan K."/>
            <person name="Balestrini R."/>
            <person name="Da Silva C."/>
            <person name="Montanini B."/>
            <person name="Hainaut M."/>
            <person name="Levati E."/>
            <person name="Barry K.W."/>
            <person name="Belfiori B."/>
            <person name="Cichocki N."/>
            <person name="Clum A."/>
            <person name="Dockter R.B."/>
            <person name="Fauchery L."/>
            <person name="Guy J."/>
            <person name="Iotti M."/>
            <person name="Le Tacon F."/>
            <person name="Lindquist E.A."/>
            <person name="Lipzen A."/>
            <person name="Malagnac F."/>
            <person name="Mello A."/>
            <person name="Molinier V."/>
            <person name="Miyauchi S."/>
            <person name="Poulain J."/>
            <person name="Riccioni C."/>
            <person name="Rubini A."/>
            <person name="Sitrit Y."/>
            <person name="Splivallo R."/>
            <person name="Traeger S."/>
            <person name="Wang M."/>
            <person name="Zifcakova L."/>
            <person name="Wipf D."/>
            <person name="Zambonelli A."/>
            <person name="Paolocci F."/>
            <person name="Nowrousian M."/>
            <person name="Ottonello S."/>
            <person name="Baldrian P."/>
            <person name="Spatafora J.W."/>
            <person name="Henrissat B."/>
            <person name="Nagy L.G."/>
            <person name="Aury J.M."/>
            <person name="Wincker P."/>
            <person name="Grigoriev I.V."/>
            <person name="Bonfante P."/>
            <person name="Martin F.M."/>
        </authorList>
    </citation>
    <scope>NUCLEOTIDE SEQUENCE [LARGE SCALE GENOMIC DNA]</scope>
    <source>
        <strain evidence="4 5">ATCC MYA-4762</strain>
    </source>
</reference>
<dbReference type="GO" id="GO:0070898">
    <property type="term" value="P:RNA polymerase III preinitiation complex assembly"/>
    <property type="evidence" value="ECO:0007669"/>
    <property type="project" value="TreeGrafter"/>
</dbReference>
<keyword evidence="5" id="KW-1185">Reference proteome</keyword>
<gene>
    <name evidence="4" type="ORF">L211DRAFT_652934</name>
</gene>
<feature type="compositionally biased region" description="Basic residues" evidence="2">
    <location>
        <begin position="402"/>
        <end position="412"/>
    </location>
</feature>
<dbReference type="EMBL" id="ML121533">
    <property type="protein sequence ID" value="RPB26778.1"/>
    <property type="molecule type" value="Genomic_DNA"/>
</dbReference>
<feature type="compositionally biased region" description="Polar residues" evidence="2">
    <location>
        <begin position="124"/>
        <end position="136"/>
    </location>
</feature>
<feature type="region of interest" description="Disordered" evidence="2">
    <location>
        <begin position="100"/>
        <end position="166"/>
    </location>
</feature>
<proteinExistence type="predicted"/>
<dbReference type="InterPro" id="IPR009057">
    <property type="entry name" value="Homeodomain-like_sf"/>
</dbReference>
<feature type="region of interest" description="Disordered" evidence="2">
    <location>
        <begin position="345"/>
        <end position="456"/>
    </location>
</feature>
<evidence type="ECO:0000313" key="5">
    <source>
        <dbReference type="Proteomes" id="UP000267821"/>
    </source>
</evidence>